<dbReference type="Pfam" id="PF07782">
    <property type="entry name" value="DC_STAMP"/>
    <property type="match status" value="1"/>
</dbReference>
<feature type="transmembrane region" description="Helical" evidence="6">
    <location>
        <begin position="1178"/>
        <end position="1198"/>
    </location>
</feature>
<feature type="transmembrane region" description="Helical" evidence="6">
    <location>
        <begin position="1389"/>
        <end position="1411"/>
    </location>
</feature>
<accession>A0AA88H7V0</accession>
<sequence>MGGLGKVTFDFGSEKHDSPLKMVFEQERGSKMKGEFQTYAGELNNYDFEENIMHYLYNMRMSRKTMQAVSLKYYSDFYKGKAYTTPYVYIRADNNKGEPFFTEEGAEKESDTGYSGTYHDISRFVTITTECENKQRDYMDALFMCPIECDYRTVPIQGKRGHKQELIKFSPPSKHFSFVASVNAYTEGWSFLFEFENNYTTIEIVFYKKNIEVIINDPECPNYPDPCIQSYPLLHENNSFEVRILPFKKAEIYVHKKEQYRHKGAMNDKPFAILDWKKPNGEAWEIPDNTISKVSLISRSSHAKTPTAFDETKSVIVAIIKGEKLPRVVSSPDRYTNVQFCNVHDFAFYIESLHTPKVTYSGVKPEINNWKSMKPPNRIRSPDTKIDDKEKIPELPGDGVTTTISPTRAAYNVSSCLIPGAETCPQFLQTSGSIVKDTLKSIFLPLFAVILLAVLLVVCILFIYLLLWTLLLALTADKILLFFVSILIITWLVSLIISLLSGIITVSPWVSKRIVGISVSAGTLVLLVIPGLSVILAVSFIILINKLLNMVNLFPVFLIIFALLQVAYPNFLELFRYKLGTTDIILKSNVAKVVAIYEQLYKMKLQTFDCFNVGGTVFKTINNQLGQGGNEGNKHFTDNYGIPLKASTRRDGRFKKGTNEKCYEKNKKMLETCNKEMSDVKLREKFQELINAQINKISGVKNCKAYLRSFRFWEANYWKCIGQELLGVIVSIVSSLLSPFLPPGFVLSMFRDTVCSKKTSLSNKCRLTGSIAKEGSGAMGFLTRGYEAMTDLWNFDIQSFDYDGTKPEKFDAFVNQSAEATTNFGIQALSMFFIFYVLWQIFNSISEASKYLQLYQNYIFFDNGYASSNFVKLDRDRVLKKKSSLLPLTEGGPQVGTFVYITKMALWDTLKDYKRILFQLVLCLIPVCLIVFPPIITDAFRQGGLVRFKDTTTVHAKFDIRGSSIIAWLLKNTLEKFVHFHGKVNSFVDNSQVLPESIKAHWSIFVVIFLYIFLILFLKPILKIIDRLKSEVCDYYFPELAIERAAYLYKEVLRQKHVDITRRLQIAGVQQDRHSKFLLSAFFEINSKKNRIYTCNFCYKTKGTETCFCGENVLCKECKTSMKGRCPYECEVLDKMTPAIGVMDLTDAFLYPQTTETRREIRGRALFDRIIQFCFPKLFPCLIYLIFASTVIALTKTLVELGVNINNSDIWLLFQYFMLGFIVFMFLPEWLKLYVTFFIIDSKEIRLCTLFLFWILLVGKPANHIYITLENMGKSAECTVDKTIDKFDNVVRNLMTDEDVKKITDMLKEVRDIQKKVATGQMTLTDVIERAMSVLGDMTGLKCDSLEAVLRKKCSGIDDDAKKEMYDSCKELISPHCEKGKKNCWKEQLVVDLLATAAVGLVAPGALGLVVPVAFGLVLHAAIGLVVPAAVVLVLPTILALVVPEAVVLIDYCKAEGFDNSKSIDAFALVDSIVLQAFEMGLRSEFQEAVRQDDYDNLDEALEIAQTIENNLTKNGNYHGAFNSHQGSQFSGGRSDSALYSLSRNNYDGRFEGQRGRNSNQYQQQIGIIRGQMRGHNSYRGIPAPERRNAYFQENNREAGFMAENYDDPSSNFNRIEDTTNNNEDPSSPLDGSLNLNASRLLTEYDLFRKILPAKNFIFTGSKVKSLSGDFLDVTGETEELITILGFRPGHSLALLIRGLSFDVMFGYDLLRHLSCYLDMATHTILPDVPSISFPDENDFAFFLSENLARGCVKLAKKTSIPSGSMVLLYCRARSMGQELPAGAAILLSPAKEESSLHPYALEYSGNRFLIPYFKNSGDAGEISRREGKLNPVDVLSRPPDDTLLQTRHFSLADEEAEFLAVTVQTDATSMNSTSSKGSLDFLGLEGLQIRKYRMNDIVTRLSAQVLSNDSWSFLKVKKLFTSPRAPSTNGAAENKVKLCKRLI</sequence>
<feature type="transmembrane region" description="Helical" evidence="6">
    <location>
        <begin position="524"/>
        <end position="544"/>
    </location>
</feature>
<feature type="transmembrane region" description="Helical" evidence="6">
    <location>
        <begin position="442"/>
        <end position="467"/>
    </location>
</feature>
<dbReference type="InterPro" id="IPR051856">
    <property type="entry name" value="CSR-E3_Ligase_Protein"/>
</dbReference>
<comment type="caution">
    <text evidence="8">The sequence shown here is derived from an EMBL/GenBank/DDBJ whole genome shotgun (WGS) entry which is preliminary data.</text>
</comment>
<proteinExistence type="predicted"/>
<feature type="region of interest" description="Disordered" evidence="5">
    <location>
        <begin position="1602"/>
        <end position="1632"/>
    </location>
</feature>
<feature type="transmembrane region" description="Helical" evidence="6">
    <location>
        <begin position="1210"/>
        <end position="1227"/>
    </location>
</feature>
<evidence type="ECO:0000256" key="1">
    <source>
        <dbReference type="ARBA" id="ARBA00004141"/>
    </source>
</evidence>
<dbReference type="Proteomes" id="UP001187531">
    <property type="component" value="Unassembled WGS sequence"/>
</dbReference>
<keyword evidence="3 6" id="KW-1133">Transmembrane helix</keyword>
<dbReference type="InterPro" id="IPR012858">
    <property type="entry name" value="DC_STAMP-like"/>
</dbReference>
<evidence type="ECO:0000313" key="9">
    <source>
        <dbReference type="Proteomes" id="UP001187531"/>
    </source>
</evidence>
<evidence type="ECO:0000256" key="5">
    <source>
        <dbReference type="SAM" id="MobiDB-lite"/>
    </source>
</evidence>
<evidence type="ECO:0000256" key="6">
    <source>
        <dbReference type="SAM" id="Phobius"/>
    </source>
</evidence>
<dbReference type="PANTHER" id="PTHR21041:SF9">
    <property type="entry name" value="DENDRITIC CELL-SPECIFIC TRANSMEMBRANE PROTEIN-LIKE DOMAIN-CONTAINING PROTEIN"/>
    <property type="match status" value="1"/>
</dbReference>
<protein>
    <recommendedName>
        <fullName evidence="7">Dendritic cell-specific transmembrane protein-like domain-containing protein</fullName>
    </recommendedName>
</protein>
<feature type="transmembrane region" description="Helical" evidence="6">
    <location>
        <begin position="551"/>
        <end position="568"/>
    </location>
</feature>
<feature type="transmembrane region" description="Helical" evidence="6">
    <location>
        <begin position="916"/>
        <end position="936"/>
    </location>
</feature>
<keyword evidence="2 6" id="KW-0812">Transmembrane</keyword>
<evidence type="ECO:0000256" key="3">
    <source>
        <dbReference type="ARBA" id="ARBA00022989"/>
    </source>
</evidence>
<feature type="transmembrane region" description="Helical" evidence="6">
    <location>
        <begin position="1000"/>
        <end position="1018"/>
    </location>
</feature>
<evidence type="ECO:0000256" key="2">
    <source>
        <dbReference type="ARBA" id="ARBA00022692"/>
    </source>
</evidence>
<feature type="domain" description="Dendritic cell-specific transmembrane protein-like" evidence="7">
    <location>
        <begin position="861"/>
        <end position="1049"/>
    </location>
</feature>
<keyword evidence="9" id="KW-1185">Reference proteome</keyword>
<name>A0AA88H7V0_ARTSF</name>
<feature type="transmembrane region" description="Helical" evidence="6">
    <location>
        <begin position="824"/>
        <end position="842"/>
    </location>
</feature>
<gene>
    <name evidence="8" type="ORF">QYM36_017750</name>
</gene>
<feature type="compositionally biased region" description="Basic and acidic residues" evidence="5">
    <location>
        <begin position="380"/>
        <end position="392"/>
    </location>
</feature>
<reference evidence="8" key="1">
    <citation type="submission" date="2023-07" db="EMBL/GenBank/DDBJ databases">
        <title>Chromosome-level genome assembly of Artemia franciscana.</title>
        <authorList>
            <person name="Jo E."/>
        </authorList>
    </citation>
    <scope>NUCLEOTIDE SEQUENCE</scope>
    <source>
        <tissue evidence="8">Whole body</tissue>
    </source>
</reference>
<feature type="transmembrane region" description="Helical" evidence="6">
    <location>
        <begin position="1417"/>
        <end position="1442"/>
    </location>
</feature>
<evidence type="ECO:0000256" key="4">
    <source>
        <dbReference type="ARBA" id="ARBA00023136"/>
    </source>
</evidence>
<dbReference type="GO" id="GO:0016020">
    <property type="term" value="C:membrane"/>
    <property type="evidence" value="ECO:0007669"/>
    <property type="project" value="UniProtKB-SubCell"/>
</dbReference>
<keyword evidence="4 6" id="KW-0472">Membrane</keyword>
<evidence type="ECO:0000313" key="8">
    <source>
        <dbReference type="EMBL" id="KAK2703805.1"/>
    </source>
</evidence>
<feature type="region of interest" description="Disordered" evidence="5">
    <location>
        <begin position="371"/>
        <end position="392"/>
    </location>
</feature>
<evidence type="ECO:0000259" key="7">
    <source>
        <dbReference type="Pfam" id="PF07782"/>
    </source>
</evidence>
<feature type="transmembrane region" description="Helical" evidence="6">
    <location>
        <begin position="479"/>
        <end position="504"/>
    </location>
</feature>
<feature type="non-terminal residue" evidence="8">
    <location>
        <position position="1944"/>
    </location>
</feature>
<organism evidence="8 9">
    <name type="scientific">Artemia franciscana</name>
    <name type="common">Brine shrimp</name>
    <name type="synonym">Artemia sanfranciscana</name>
    <dbReference type="NCBI Taxonomy" id="6661"/>
    <lineage>
        <taxon>Eukaryota</taxon>
        <taxon>Metazoa</taxon>
        <taxon>Ecdysozoa</taxon>
        <taxon>Arthropoda</taxon>
        <taxon>Crustacea</taxon>
        <taxon>Branchiopoda</taxon>
        <taxon>Anostraca</taxon>
        <taxon>Artemiidae</taxon>
        <taxon>Artemia</taxon>
    </lineage>
</organism>
<dbReference type="PANTHER" id="PTHR21041">
    <property type="entry name" value="DENDRITIC CELL-SPECIFIC TRANSMEMBRANE PROTEIN"/>
    <property type="match status" value="1"/>
</dbReference>
<feature type="compositionally biased region" description="Polar residues" evidence="5">
    <location>
        <begin position="1608"/>
        <end position="1626"/>
    </location>
</feature>
<comment type="subcellular location">
    <subcellularLocation>
        <location evidence="1">Membrane</location>
        <topology evidence="1">Multi-pass membrane protein</topology>
    </subcellularLocation>
</comment>
<dbReference type="EMBL" id="JAVRJZ010000067">
    <property type="protein sequence ID" value="KAK2703805.1"/>
    <property type="molecule type" value="Genomic_DNA"/>
</dbReference>